<sequence length="102" mass="11530">MKPRYLLYFSVLATVPQAVLSGPWRFPDANTTFPGPSIFGSADAFKNDHPPVPWARVSDNKCIISYCYGDKPARQSLDKTSRARLVCGRMRSVREVRRMVLP</sequence>
<dbReference type="AlphaFoldDB" id="A0A1Y1ZWK7"/>
<comment type="caution">
    <text evidence="2">The sequence shown here is derived from an EMBL/GenBank/DDBJ whole genome shotgun (WGS) entry which is preliminary data.</text>
</comment>
<name>A0A1Y1ZWK7_9PLEO</name>
<reference evidence="2 3" key="1">
    <citation type="submission" date="2016-07" db="EMBL/GenBank/DDBJ databases">
        <title>Pervasive Adenine N6-methylation of Active Genes in Fungi.</title>
        <authorList>
            <consortium name="DOE Joint Genome Institute"/>
            <person name="Mondo S.J."/>
            <person name="Dannebaum R.O."/>
            <person name="Kuo R.C."/>
            <person name="Labutti K."/>
            <person name="Haridas S."/>
            <person name="Kuo A."/>
            <person name="Salamov A."/>
            <person name="Ahrendt S.R."/>
            <person name="Lipzen A."/>
            <person name="Sullivan W."/>
            <person name="Andreopoulos W.B."/>
            <person name="Clum A."/>
            <person name="Lindquist E."/>
            <person name="Daum C."/>
            <person name="Ramamoorthy G.K."/>
            <person name="Gryganskyi A."/>
            <person name="Culley D."/>
            <person name="Magnuson J.K."/>
            <person name="James T.Y."/>
            <person name="O'Malley M.A."/>
            <person name="Stajich J.E."/>
            <person name="Spatafora J.W."/>
            <person name="Visel A."/>
            <person name="Grigoriev I.V."/>
        </authorList>
    </citation>
    <scope>NUCLEOTIDE SEQUENCE [LARGE SCALE GENOMIC DNA]</scope>
    <source>
        <strain evidence="2 3">CBS 115471</strain>
    </source>
</reference>
<evidence type="ECO:0000313" key="2">
    <source>
        <dbReference type="EMBL" id="ORY14560.1"/>
    </source>
</evidence>
<accession>A0A1Y1ZWK7</accession>
<keyword evidence="1" id="KW-0732">Signal</keyword>
<proteinExistence type="predicted"/>
<evidence type="ECO:0000313" key="3">
    <source>
        <dbReference type="Proteomes" id="UP000193144"/>
    </source>
</evidence>
<organism evidence="2 3">
    <name type="scientific">Clohesyomyces aquaticus</name>
    <dbReference type="NCBI Taxonomy" id="1231657"/>
    <lineage>
        <taxon>Eukaryota</taxon>
        <taxon>Fungi</taxon>
        <taxon>Dikarya</taxon>
        <taxon>Ascomycota</taxon>
        <taxon>Pezizomycotina</taxon>
        <taxon>Dothideomycetes</taxon>
        <taxon>Pleosporomycetidae</taxon>
        <taxon>Pleosporales</taxon>
        <taxon>Lindgomycetaceae</taxon>
        <taxon>Clohesyomyces</taxon>
    </lineage>
</organism>
<evidence type="ECO:0000256" key="1">
    <source>
        <dbReference type="SAM" id="SignalP"/>
    </source>
</evidence>
<keyword evidence="3" id="KW-1185">Reference proteome</keyword>
<dbReference type="EMBL" id="MCFA01000032">
    <property type="protein sequence ID" value="ORY14560.1"/>
    <property type="molecule type" value="Genomic_DNA"/>
</dbReference>
<dbReference type="Proteomes" id="UP000193144">
    <property type="component" value="Unassembled WGS sequence"/>
</dbReference>
<feature type="chain" id="PRO_5013299473" evidence="1">
    <location>
        <begin position="22"/>
        <end position="102"/>
    </location>
</feature>
<gene>
    <name evidence="2" type="ORF">BCR34DRAFT_228316</name>
</gene>
<protein>
    <submittedName>
        <fullName evidence="2">Uncharacterized protein</fullName>
    </submittedName>
</protein>
<feature type="signal peptide" evidence="1">
    <location>
        <begin position="1"/>
        <end position="21"/>
    </location>
</feature>